<keyword evidence="8" id="KW-0812">Transmembrane</keyword>
<dbReference type="eggNOG" id="COG1253">
    <property type="taxonomic scope" value="Bacteria"/>
</dbReference>
<keyword evidence="3" id="KW-1003">Cell membrane</keyword>
<reference evidence="10 11" key="1">
    <citation type="submission" date="2014-03" db="EMBL/GenBank/DDBJ databases">
        <title>Genomics of Bifidobacteria.</title>
        <authorList>
            <person name="Ventura M."/>
            <person name="Milani C."/>
            <person name="Lugli G.A."/>
        </authorList>
    </citation>
    <scope>NUCLEOTIDE SEQUENCE [LARGE SCALE GENOMIC DNA]</scope>
    <source>
        <strain evidence="10 11">LMG 11591</strain>
    </source>
</reference>
<feature type="region of interest" description="Disordered" evidence="7">
    <location>
        <begin position="348"/>
        <end position="367"/>
    </location>
</feature>
<evidence type="ECO:0000259" key="9">
    <source>
        <dbReference type="PROSITE" id="PS51371"/>
    </source>
</evidence>
<comment type="subcellular location">
    <subcellularLocation>
        <location evidence="1">Cell membrane</location>
        <topology evidence="1">Multi-pass membrane protein</topology>
    </subcellularLocation>
</comment>
<comment type="caution">
    <text evidence="10">The sequence shown here is derived from an EMBL/GenBank/DDBJ whole genome shotgun (WGS) entry which is preliminary data.</text>
</comment>
<dbReference type="RefSeq" id="WP_022859521.1">
    <property type="nucleotide sequence ID" value="NZ_JGZB01000013.1"/>
</dbReference>
<evidence type="ECO:0000256" key="4">
    <source>
        <dbReference type="ARBA" id="ARBA00022737"/>
    </source>
</evidence>
<keyword evidence="8" id="KW-1133">Transmembrane helix</keyword>
<dbReference type="PANTHER" id="PTHR22777:SF32">
    <property type="entry name" value="UPF0053 INNER MEMBRANE PROTEIN YFJD"/>
    <property type="match status" value="1"/>
</dbReference>
<dbReference type="Gene3D" id="3.10.580.10">
    <property type="entry name" value="CBS-domain"/>
    <property type="match status" value="1"/>
</dbReference>
<dbReference type="CDD" id="cd04590">
    <property type="entry name" value="CBS_pair_CorC_HlyC_assoc"/>
    <property type="match status" value="1"/>
</dbReference>
<dbReference type="AlphaFoldDB" id="A0A087B6B6"/>
<keyword evidence="4" id="KW-0677">Repeat</keyword>
<dbReference type="SUPFAM" id="SSF54631">
    <property type="entry name" value="CBS-domain pair"/>
    <property type="match status" value="1"/>
</dbReference>
<feature type="transmembrane region" description="Helical" evidence="8">
    <location>
        <begin position="114"/>
        <end position="132"/>
    </location>
</feature>
<name>A0A087B6B6_9BIFI</name>
<gene>
    <name evidence="10" type="ORF">BMAGN_1475</name>
</gene>
<dbReference type="PANTHER" id="PTHR22777">
    <property type="entry name" value="HEMOLYSIN-RELATED"/>
    <property type="match status" value="1"/>
</dbReference>
<evidence type="ECO:0000256" key="6">
    <source>
        <dbReference type="PROSITE-ProRule" id="PRU00703"/>
    </source>
</evidence>
<dbReference type="GO" id="GO:0005886">
    <property type="term" value="C:plasma membrane"/>
    <property type="evidence" value="ECO:0007669"/>
    <property type="project" value="UniProtKB-SubCell"/>
</dbReference>
<proteinExistence type="inferred from homology"/>
<sequence>MDETMIITLSVVMAVAAVLLAAVSMLMAGLEGAIVRVTRANVNNAMIDLQTDGELSHFSRMKLVGRMHRVQRLLANRHAASAACSFMRITCNVLIGALVACITGLFSFPWWCSLIAGLVAALLMAAVSMVVRPRDAHSMEPLEFLLKHVSLAMTAFYMVPVARGERNQNKRAELSDDEALEKLQQDQGKAALERMIETNRFDPEVSEMLRSIMLLSDTLTREIMVPRTDMICIEQTETLGDFLRLCSRSGFSRVPVIGSDVDDLVGIAYLKDAVRATSYNPKALDRCVQSIVRTAMLVPESKPVDDLFHEMQVTRHHVAMVVDEYGGIAGMVTIEDAIEQIVGELEDEHDRKQHEEPEQLEDGSWSMPARTPIADLEEIFALNIEEDDVDTVYGLLTKILGRVPIVGSSAVTHGLKLTAVDSAGRRKKVSTIVVERVPVESNEETGKQQKQPAGDGTEQKDEEDE</sequence>
<dbReference type="SMART" id="SM00116">
    <property type="entry name" value="CBS"/>
    <property type="match status" value="2"/>
</dbReference>
<evidence type="ECO:0000256" key="1">
    <source>
        <dbReference type="ARBA" id="ARBA00004651"/>
    </source>
</evidence>
<feature type="transmembrane region" description="Helical" evidence="8">
    <location>
        <begin position="6"/>
        <end position="30"/>
    </location>
</feature>
<dbReference type="Pfam" id="PF00571">
    <property type="entry name" value="CBS"/>
    <property type="match status" value="2"/>
</dbReference>
<dbReference type="InterPro" id="IPR016169">
    <property type="entry name" value="FAD-bd_PCMH_sub2"/>
</dbReference>
<evidence type="ECO:0000256" key="7">
    <source>
        <dbReference type="SAM" id="MobiDB-lite"/>
    </source>
</evidence>
<feature type="region of interest" description="Disordered" evidence="7">
    <location>
        <begin position="436"/>
        <end position="465"/>
    </location>
</feature>
<dbReference type="InterPro" id="IPR046342">
    <property type="entry name" value="CBS_dom_sf"/>
</dbReference>
<evidence type="ECO:0000256" key="2">
    <source>
        <dbReference type="ARBA" id="ARBA00006337"/>
    </source>
</evidence>
<dbReference type="InterPro" id="IPR044751">
    <property type="entry name" value="Ion_transp-like_CBS"/>
</dbReference>
<dbReference type="EMBL" id="JGZB01000013">
    <property type="protein sequence ID" value="KFI66566.1"/>
    <property type="molecule type" value="Genomic_DNA"/>
</dbReference>
<dbReference type="InterPro" id="IPR005170">
    <property type="entry name" value="Transptr-assoc_dom"/>
</dbReference>
<keyword evidence="5 6" id="KW-0129">CBS domain</keyword>
<evidence type="ECO:0000256" key="3">
    <source>
        <dbReference type="ARBA" id="ARBA00022475"/>
    </source>
</evidence>
<dbReference type="Gene3D" id="3.30.465.10">
    <property type="match status" value="1"/>
</dbReference>
<evidence type="ECO:0000256" key="8">
    <source>
        <dbReference type="SAM" id="Phobius"/>
    </source>
</evidence>
<keyword evidence="11" id="KW-1185">Reference proteome</keyword>
<feature type="domain" description="CBS" evidence="9">
    <location>
        <begin position="291"/>
        <end position="348"/>
    </location>
</feature>
<comment type="similarity">
    <text evidence="2">Belongs to the UPF0053 family.</text>
</comment>
<dbReference type="FunFam" id="3.10.580.10:FF:000002">
    <property type="entry name" value="Magnesium/cobalt efflux protein CorC"/>
    <property type="match status" value="1"/>
</dbReference>
<protein>
    <submittedName>
        <fullName evidence="10">Co2+ resistance protein, CorC</fullName>
    </submittedName>
</protein>
<feature type="transmembrane region" description="Helical" evidence="8">
    <location>
        <begin position="86"/>
        <end position="108"/>
    </location>
</feature>
<dbReference type="STRING" id="1692.BMAGN_1475"/>
<dbReference type="InterPro" id="IPR000644">
    <property type="entry name" value="CBS_dom"/>
</dbReference>
<dbReference type="Pfam" id="PF03471">
    <property type="entry name" value="CorC_HlyC"/>
    <property type="match status" value="1"/>
</dbReference>
<evidence type="ECO:0000256" key="5">
    <source>
        <dbReference type="ARBA" id="ARBA00023122"/>
    </source>
</evidence>
<dbReference type="GO" id="GO:0050660">
    <property type="term" value="F:flavin adenine dinucleotide binding"/>
    <property type="evidence" value="ECO:0007669"/>
    <property type="project" value="InterPro"/>
</dbReference>
<feature type="compositionally biased region" description="Basic and acidic residues" evidence="7">
    <location>
        <begin position="348"/>
        <end position="357"/>
    </location>
</feature>
<dbReference type="Proteomes" id="UP000029052">
    <property type="component" value="Unassembled WGS sequence"/>
</dbReference>
<dbReference type="SUPFAM" id="SSF56176">
    <property type="entry name" value="FAD-binding/transporter-associated domain-like"/>
    <property type="match status" value="1"/>
</dbReference>
<evidence type="ECO:0000313" key="11">
    <source>
        <dbReference type="Proteomes" id="UP000029052"/>
    </source>
</evidence>
<dbReference type="InterPro" id="IPR036318">
    <property type="entry name" value="FAD-bd_PCMH-like_sf"/>
</dbReference>
<evidence type="ECO:0000313" key="10">
    <source>
        <dbReference type="EMBL" id="KFI66566.1"/>
    </source>
</evidence>
<dbReference type="SMART" id="SM01091">
    <property type="entry name" value="CorC_HlyC"/>
    <property type="match status" value="1"/>
</dbReference>
<dbReference type="PROSITE" id="PS51371">
    <property type="entry name" value="CBS"/>
    <property type="match status" value="2"/>
</dbReference>
<accession>A0A087B6B6</accession>
<feature type="domain" description="CBS" evidence="9">
    <location>
        <begin position="224"/>
        <end position="284"/>
    </location>
</feature>
<keyword evidence="8" id="KW-0472">Membrane</keyword>
<organism evidence="10 11">
    <name type="scientific">Bifidobacterium magnum</name>
    <dbReference type="NCBI Taxonomy" id="1692"/>
    <lineage>
        <taxon>Bacteria</taxon>
        <taxon>Bacillati</taxon>
        <taxon>Actinomycetota</taxon>
        <taxon>Actinomycetes</taxon>
        <taxon>Bifidobacteriales</taxon>
        <taxon>Bifidobacteriaceae</taxon>
        <taxon>Bifidobacterium</taxon>
    </lineage>
</organism>